<sequence>MSTKFTTEELQSINKADDLKISPFREDGKTYGTPTWIWEVVVDNNLYVRAYNGKKGRWYQSAIQQKGGCIHAAGNVREVTFEAVENDEALNVKIDEAYKAKYNHSPYLSSMISDRAKEATVRIIPKVSEN</sequence>
<dbReference type="EMBL" id="BAAAFH010000011">
    <property type="protein sequence ID" value="GAA0875661.1"/>
    <property type="molecule type" value="Genomic_DNA"/>
</dbReference>
<protein>
    <submittedName>
        <fullName evidence="1">DUF2255 family protein</fullName>
    </submittedName>
</protein>
<comment type="caution">
    <text evidence="1">The sequence shown here is derived from an EMBL/GenBank/DDBJ whole genome shotgun (WGS) entry which is preliminary data.</text>
</comment>
<dbReference type="Pfam" id="PF10012">
    <property type="entry name" value="DUF2255"/>
    <property type="match status" value="1"/>
</dbReference>
<keyword evidence="2" id="KW-1185">Reference proteome</keyword>
<evidence type="ECO:0000313" key="1">
    <source>
        <dbReference type="EMBL" id="GAA0875661.1"/>
    </source>
</evidence>
<dbReference type="RefSeq" id="WP_343787378.1">
    <property type="nucleotide sequence ID" value="NZ_BAAAFH010000011.1"/>
</dbReference>
<dbReference type="PIRSF" id="PIRSF028498">
    <property type="entry name" value="UCP028498"/>
    <property type="match status" value="1"/>
</dbReference>
<dbReference type="Proteomes" id="UP001501126">
    <property type="component" value="Unassembled WGS sequence"/>
</dbReference>
<gene>
    <name evidence="1" type="ORF">GCM10009118_20700</name>
</gene>
<evidence type="ECO:0000313" key="2">
    <source>
        <dbReference type="Proteomes" id="UP001501126"/>
    </source>
</evidence>
<reference evidence="1 2" key="1">
    <citation type="journal article" date="2019" name="Int. J. Syst. Evol. Microbiol.">
        <title>The Global Catalogue of Microorganisms (GCM) 10K type strain sequencing project: providing services to taxonomists for standard genome sequencing and annotation.</title>
        <authorList>
            <consortium name="The Broad Institute Genomics Platform"/>
            <consortium name="The Broad Institute Genome Sequencing Center for Infectious Disease"/>
            <person name="Wu L."/>
            <person name="Ma J."/>
        </authorList>
    </citation>
    <scope>NUCLEOTIDE SEQUENCE [LARGE SCALE GENOMIC DNA]</scope>
    <source>
        <strain evidence="1 2">JCM 16083</strain>
    </source>
</reference>
<dbReference type="InterPro" id="IPR016888">
    <property type="entry name" value="UCP028498"/>
</dbReference>
<name>A0ABN1MQQ5_9FLAO</name>
<proteinExistence type="predicted"/>
<accession>A0ABN1MQQ5</accession>
<organism evidence="1 2">
    <name type="scientific">Wandonia haliotis</name>
    <dbReference type="NCBI Taxonomy" id="574963"/>
    <lineage>
        <taxon>Bacteria</taxon>
        <taxon>Pseudomonadati</taxon>
        <taxon>Bacteroidota</taxon>
        <taxon>Flavobacteriia</taxon>
        <taxon>Flavobacteriales</taxon>
        <taxon>Crocinitomicaceae</taxon>
        <taxon>Wandonia</taxon>
    </lineage>
</organism>